<evidence type="ECO:0000313" key="2">
    <source>
        <dbReference type="EMBL" id="PPQ87300.1"/>
    </source>
</evidence>
<name>A0A409X996_9AGAR</name>
<feature type="compositionally biased region" description="Polar residues" evidence="1">
    <location>
        <begin position="127"/>
        <end position="136"/>
    </location>
</feature>
<feature type="compositionally biased region" description="Basic residues" evidence="1">
    <location>
        <begin position="95"/>
        <end position="104"/>
    </location>
</feature>
<evidence type="ECO:0000313" key="3">
    <source>
        <dbReference type="Proteomes" id="UP000284706"/>
    </source>
</evidence>
<comment type="caution">
    <text evidence="2">The sequence shown here is derived from an EMBL/GenBank/DDBJ whole genome shotgun (WGS) entry which is preliminary data.</text>
</comment>
<gene>
    <name evidence="2" type="ORF">CVT26_000588</name>
</gene>
<dbReference type="OrthoDB" id="3066350at2759"/>
<dbReference type="STRING" id="231916.A0A409X996"/>
<protein>
    <submittedName>
        <fullName evidence="2">Uncharacterized protein</fullName>
    </submittedName>
</protein>
<dbReference type="AlphaFoldDB" id="A0A409X996"/>
<feature type="compositionally biased region" description="Polar residues" evidence="1">
    <location>
        <begin position="15"/>
        <end position="25"/>
    </location>
</feature>
<feature type="compositionally biased region" description="Polar residues" evidence="1">
    <location>
        <begin position="65"/>
        <end position="77"/>
    </location>
</feature>
<sequence>RLAATPAPLVEPVASQPTESDQTSAVVPELPHGIVPAKAPPQRPCQDHGIASGFREELAVDLPQVQPQSSHSSTPPRQATPPHARSTPPLSPRVSPKRSLRRAAHSPYYSPNRRPKVPRISPPPVTSPRSGSQTAPANAIPAVDHPPSTVSSAPSQLSAAASPSANDSHPVPSAHSDARYTTPPSYPTPPSESEPEQPSRLSRKRRSVDASNEVRTSKRLRTLSGAAAPSSSAEAISPPPNAPTWFSNALLLLQAGDLGSQWRSLLESWVRFEVEADFKERGKLGNQGRPPYIAEWIQRRRSRTWRPVFDVDEVGEKFMTWWTSLQPEWRVSGESLVVSAVDGSWDALRKPGLNGLYSVLVALLYWGSEAVKDPEKHDAWSRAVDDVHLALSQMLRNDKEIVGG</sequence>
<feature type="region of interest" description="Disordered" evidence="1">
    <location>
        <begin position="1"/>
        <end position="239"/>
    </location>
</feature>
<feature type="compositionally biased region" description="Low complexity" evidence="1">
    <location>
        <begin position="151"/>
        <end position="165"/>
    </location>
</feature>
<dbReference type="EMBL" id="NHYE01003881">
    <property type="protein sequence ID" value="PPQ87300.1"/>
    <property type="molecule type" value="Genomic_DNA"/>
</dbReference>
<feature type="compositionally biased region" description="Low complexity" evidence="1">
    <location>
        <begin position="224"/>
        <end position="236"/>
    </location>
</feature>
<organism evidence="2 3">
    <name type="scientific">Gymnopilus dilepis</name>
    <dbReference type="NCBI Taxonomy" id="231916"/>
    <lineage>
        <taxon>Eukaryota</taxon>
        <taxon>Fungi</taxon>
        <taxon>Dikarya</taxon>
        <taxon>Basidiomycota</taxon>
        <taxon>Agaricomycotina</taxon>
        <taxon>Agaricomycetes</taxon>
        <taxon>Agaricomycetidae</taxon>
        <taxon>Agaricales</taxon>
        <taxon>Agaricineae</taxon>
        <taxon>Hymenogastraceae</taxon>
        <taxon>Gymnopilus</taxon>
    </lineage>
</organism>
<evidence type="ECO:0000256" key="1">
    <source>
        <dbReference type="SAM" id="MobiDB-lite"/>
    </source>
</evidence>
<accession>A0A409X996</accession>
<proteinExistence type="predicted"/>
<keyword evidence="3" id="KW-1185">Reference proteome</keyword>
<dbReference type="InParanoid" id="A0A409X996"/>
<dbReference type="Proteomes" id="UP000284706">
    <property type="component" value="Unassembled WGS sequence"/>
</dbReference>
<feature type="non-terminal residue" evidence="2">
    <location>
        <position position="1"/>
    </location>
</feature>
<reference evidence="2 3" key="1">
    <citation type="journal article" date="2018" name="Evol. Lett.">
        <title>Horizontal gene cluster transfer increased hallucinogenic mushroom diversity.</title>
        <authorList>
            <person name="Reynolds H.T."/>
            <person name="Vijayakumar V."/>
            <person name="Gluck-Thaler E."/>
            <person name="Korotkin H.B."/>
            <person name="Matheny P.B."/>
            <person name="Slot J.C."/>
        </authorList>
    </citation>
    <scope>NUCLEOTIDE SEQUENCE [LARGE SCALE GENOMIC DNA]</scope>
    <source>
        <strain evidence="2 3">SRW20</strain>
    </source>
</reference>